<gene>
    <name evidence="2" type="ORF">MAM_08434</name>
</gene>
<dbReference type="Proteomes" id="UP000030816">
    <property type="component" value="Unassembled WGS sequence"/>
</dbReference>
<name>A0A0B2WJP6_METAS</name>
<comment type="caution">
    <text evidence="2">The sequence shown here is derived from an EMBL/GenBank/DDBJ whole genome shotgun (WGS) entry which is preliminary data.</text>
</comment>
<feature type="region of interest" description="Disordered" evidence="1">
    <location>
        <begin position="12"/>
        <end position="39"/>
    </location>
</feature>
<feature type="region of interest" description="Disordered" evidence="1">
    <location>
        <begin position="69"/>
        <end position="113"/>
    </location>
</feature>
<dbReference type="EMBL" id="AZHE01000065">
    <property type="protein sequence ID" value="KHN93707.1"/>
    <property type="molecule type" value="Genomic_DNA"/>
</dbReference>
<feature type="compositionally biased region" description="Acidic residues" evidence="1">
    <location>
        <begin position="26"/>
        <end position="39"/>
    </location>
</feature>
<dbReference type="RefSeq" id="XP_040674773.1">
    <property type="nucleotide sequence ID" value="XM_040827232.1"/>
</dbReference>
<dbReference type="HOGENOM" id="CLU_1687041_0_0_1"/>
<keyword evidence="3" id="KW-1185">Reference proteome</keyword>
<evidence type="ECO:0000313" key="2">
    <source>
        <dbReference type="EMBL" id="KHN93707.1"/>
    </source>
</evidence>
<proteinExistence type="predicted"/>
<dbReference type="AlphaFoldDB" id="A0A0B2WJP6"/>
<reference evidence="2 3" key="1">
    <citation type="journal article" date="2014" name="Proc. Natl. Acad. Sci. U.S.A.">
        <title>Trajectory and genomic determinants of fungal-pathogen speciation and host adaptation.</title>
        <authorList>
            <person name="Hu X."/>
            <person name="Xiao G."/>
            <person name="Zheng P."/>
            <person name="Shang Y."/>
            <person name="Su Y."/>
            <person name="Zhang X."/>
            <person name="Liu X."/>
            <person name="Zhan S."/>
            <person name="St Leger R.J."/>
            <person name="Wang C."/>
        </authorList>
    </citation>
    <scope>NUCLEOTIDE SEQUENCE [LARGE SCALE GENOMIC DNA]</scope>
    <source>
        <strain evidence="2 3">ARSEF 1941</strain>
    </source>
</reference>
<evidence type="ECO:0000256" key="1">
    <source>
        <dbReference type="SAM" id="MobiDB-lite"/>
    </source>
</evidence>
<sequence length="156" mass="16622">MPDVTFCHEQRVRRHSFSSGSAGGSDDGDNNDVVDDGDDDDNCKRAKQLCIIGVGLGLLFHPKSAAVPTVPSLGGRDLPARERSGVSFKGQCADCGRGGRPRHGAVPEDRRRASKGDRNVFNMHQARRSARADAGGSRDHGYATRSGGIACGRVFM</sequence>
<protein>
    <submittedName>
        <fullName evidence="2">Uncharacterized protein</fullName>
    </submittedName>
</protein>
<evidence type="ECO:0000313" key="3">
    <source>
        <dbReference type="Proteomes" id="UP000030816"/>
    </source>
</evidence>
<organism evidence="2 3">
    <name type="scientific">Metarhizium album (strain ARSEF 1941)</name>
    <dbReference type="NCBI Taxonomy" id="1081103"/>
    <lineage>
        <taxon>Eukaryota</taxon>
        <taxon>Fungi</taxon>
        <taxon>Dikarya</taxon>
        <taxon>Ascomycota</taxon>
        <taxon>Pezizomycotina</taxon>
        <taxon>Sordariomycetes</taxon>
        <taxon>Hypocreomycetidae</taxon>
        <taxon>Hypocreales</taxon>
        <taxon>Clavicipitaceae</taxon>
        <taxon>Metarhizium</taxon>
    </lineage>
</organism>
<dbReference type="GeneID" id="63742889"/>
<accession>A0A0B2WJP6</accession>